<feature type="non-terminal residue" evidence="7">
    <location>
        <position position="1"/>
    </location>
</feature>
<protein>
    <recommendedName>
        <fullName evidence="6">Ig-like domain-containing protein</fullName>
    </recommendedName>
</protein>
<name>A0A820S636_9BILA</name>
<dbReference type="PANTHER" id="PTHR35971">
    <property type="entry name" value="SI:DKEY-31G6.6"/>
    <property type="match status" value="1"/>
</dbReference>
<dbReference type="InterPro" id="IPR036179">
    <property type="entry name" value="Ig-like_dom_sf"/>
</dbReference>
<gene>
    <name evidence="7" type="ORF">OKA104_LOCUS54272</name>
</gene>
<dbReference type="PROSITE" id="PS50835">
    <property type="entry name" value="IG_LIKE"/>
    <property type="match status" value="1"/>
</dbReference>
<dbReference type="InterPro" id="IPR013098">
    <property type="entry name" value="Ig_I-set"/>
</dbReference>
<keyword evidence="4" id="KW-1015">Disulfide bond</keyword>
<dbReference type="Proteomes" id="UP000663881">
    <property type="component" value="Unassembled WGS sequence"/>
</dbReference>
<dbReference type="AlphaFoldDB" id="A0A820S636"/>
<accession>A0A820S636</accession>
<dbReference type="InterPro" id="IPR007110">
    <property type="entry name" value="Ig-like_dom"/>
</dbReference>
<keyword evidence="3" id="KW-0597">Phosphoprotein</keyword>
<feature type="region of interest" description="Disordered" evidence="5">
    <location>
        <begin position="31"/>
        <end position="51"/>
    </location>
</feature>
<organism evidence="7 8">
    <name type="scientific">Adineta steineri</name>
    <dbReference type="NCBI Taxonomy" id="433720"/>
    <lineage>
        <taxon>Eukaryota</taxon>
        <taxon>Metazoa</taxon>
        <taxon>Spiralia</taxon>
        <taxon>Gnathifera</taxon>
        <taxon>Rotifera</taxon>
        <taxon>Eurotatoria</taxon>
        <taxon>Bdelloidea</taxon>
        <taxon>Adinetida</taxon>
        <taxon>Adinetidae</taxon>
        <taxon>Adineta</taxon>
    </lineage>
</organism>
<evidence type="ECO:0000259" key="6">
    <source>
        <dbReference type="PROSITE" id="PS50835"/>
    </source>
</evidence>
<keyword evidence="2" id="KW-0963">Cytoplasm</keyword>
<feature type="non-terminal residue" evidence="7">
    <location>
        <position position="147"/>
    </location>
</feature>
<dbReference type="PANTHER" id="PTHR35971:SF5">
    <property type="entry name" value="OBSCURIN LIKE CYTOSKELETAL ADAPTOR 1"/>
    <property type="match status" value="1"/>
</dbReference>
<dbReference type="SUPFAM" id="SSF48726">
    <property type="entry name" value="Immunoglobulin"/>
    <property type="match status" value="2"/>
</dbReference>
<feature type="domain" description="Ig-like" evidence="6">
    <location>
        <begin position="75"/>
        <end position="147"/>
    </location>
</feature>
<proteinExistence type="predicted"/>
<evidence type="ECO:0000256" key="5">
    <source>
        <dbReference type="SAM" id="MobiDB-lite"/>
    </source>
</evidence>
<evidence type="ECO:0000256" key="3">
    <source>
        <dbReference type="ARBA" id="ARBA00022553"/>
    </source>
</evidence>
<evidence type="ECO:0000313" key="8">
    <source>
        <dbReference type="Proteomes" id="UP000663881"/>
    </source>
</evidence>
<dbReference type="InterPro" id="IPR052385">
    <property type="entry name" value="Obscurin/Obscurin-like_Reg"/>
</dbReference>
<evidence type="ECO:0000256" key="4">
    <source>
        <dbReference type="ARBA" id="ARBA00023157"/>
    </source>
</evidence>
<comment type="subcellular location">
    <subcellularLocation>
        <location evidence="1">Cytoplasm</location>
    </subcellularLocation>
</comment>
<dbReference type="InterPro" id="IPR013783">
    <property type="entry name" value="Ig-like_fold"/>
</dbReference>
<sequence length="147" mass="16432">SHDVKNNAKWTKAGKDLTTKRDTRITFQQEPDVDNHGTKYSMTVKNSKPEDEGTYRFEVESSKISESKIVKLIEPKILIVKCDETLNGKIGSPITLTCELNIPQGHVVWYHDGIKLTSSDATPLKSTGLVVKNTDCTRTLTINSLKK</sequence>
<dbReference type="Gene3D" id="2.60.40.10">
    <property type="entry name" value="Immunoglobulins"/>
    <property type="match status" value="2"/>
</dbReference>
<evidence type="ECO:0000313" key="7">
    <source>
        <dbReference type="EMBL" id="CAF4453114.1"/>
    </source>
</evidence>
<dbReference type="EMBL" id="CAJOAY010035749">
    <property type="protein sequence ID" value="CAF4453114.1"/>
    <property type="molecule type" value="Genomic_DNA"/>
</dbReference>
<evidence type="ECO:0000256" key="2">
    <source>
        <dbReference type="ARBA" id="ARBA00022490"/>
    </source>
</evidence>
<dbReference type="Pfam" id="PF07679">
    <property type="entry name" value="I-set"/>
    <property type="match status" value="1"/>
</dbReference>
<reference evidence="7" key="1">
    <citation type="submission" date="2021-02" db="EMBL/GenBank/DDBJ databases">
        <authorList>
            <person name="Nowell W R."/>
        </authorList>
    </citation>
    <scope>NUCLEOTIDE SEQUENCE</scope>
</reference>
<comment type="caution">
    <text evidence="7">The sequence shown here is derived from an EMBL/GenBank/DDBJ whole genome shotgun (WGS) entry which is preliminary data.</text>
</comment>
<dbReference type="GO" id="GO:0005737">
    <property type="term" value="C:cytoplasm"/>
    <property type="evidence" value="ECO:0007669"/>
    <property type="project" value="UniProtKB-SubCell"/>
</dbReference>
<evidence type="ECO:0000256" key="1">
    <source>
        <dbReference type="ARBA" id="ARBA00004496"/>
    </source>
</evidence>